<evidence type="ECO:0000313" key="3">
    <source>
        <dbReference type="EMBL" id="KAL1522282.1"/>
    </source>
</evidence>
<keyword evidence="1" id="KW-0175">Coiled coil</keyword>
<feature type="compositionally biased region" description="Pro residues" evidence="2">
    <location>
        <begin position="24"/>
        <end position="46"/>
    </location>
</feature>
<feature type="region of interest" description="Disordered" evidence="2">
    <location>
        <begin position="267"/>
        <end position="305"/>
    </location>
</feature>
<gene>
    <name evidence="3" type="ORF">AB1Y20_017276</name>
</gene>
<proteinExistence type="predicted"/>
<dbReference type="Proteomes" id="UP001515480">
    <property type="component" value="Unassembled WGS sequence"/>
</dbReference>
<evidence type="ECO:0000313" key="4">
    <source>
        <dbReference type="Proteomes" id="UP001515480"/>
    </source>
</evidence>
<comment type="caution">
    <text evidence="3">The sequence shown here is derived from an EMBL/GenBank/DDBJ whole genome shotgun (WGS) entry which is preliminary data.</text>
</comment>
<evidence type="ECO:0008006" key="5">
    <source>
        <dbReference type="Google" id="ProtNLM"/>
    </source>
</evidence>
<feature type="region of interest" description="Disordered" evidence="2">
    <location>
        <begin position="177"/>
        <end position="218"/>
    </location>
</feature>
<feature type="compositionally biased region" description="Basic and acidic residues" evidence="2">
    <location>
        <begin position="189"/>
        <end position="199"/>
    </location>
</feature>
<evidence type="ECO:0000256" key="1">
    <source>
        <dbReference type="SAM" id="Coils"/>
    </source>
</evidence>
<reference evidence="3 4" key="1">
    <citation type="journal article" date="2024" name="Science">
        <title>Giant polyketide synthase enzymes in the biosynthesis of giant marine polyether toxins.</title>
        <authorList>
            <person name="Fallon T.R."/>
            <person name="Shende V.V."/>
            <person name="Wierzbicki I.H."/>
            <person name="Pendleton A.L."/>
            <person name="Watervoot N.F."/>
            <person name="Auber R.P."/>
            <person name="Gonzalez D.J."/>
            <person name="Wisecaver J.H."/>
            <person name="Moore B.S."/>
        </authorList>
    </citation>
    <scope>NUCLEOTIDE SEQUENCE [LARGE SCALE GENOMIC DNA]</scope>
    <source>
        <strain evidence="3 4">12B1</strain>
    </source>
</reference>
<protein>
    <recommendedName>
        <fullName evidence="5">Fibrous sheath-interacting protein 1</fullName>
    </recommendedName>
</protein>
<dbReference type="EMBL" id="JBGBPQ010000006">
    <property type="protein sequence ID" value="KAL1522282.1"/>
    <property type="molecule type" value="Genomic_DNA"/>
</dbReference>
<accession>A0AB34JM00</accession>
<evidence type="ECO:0000256" key="2">
    <source>
        <dbReference type="SAM" id="MobiDB-lite"/>
    </source>
</evidence>
<feature type="coiled-coil region" evidence="1">
    <location>
        <begin position="368"/>
        <end position="395"/>
    </location>
</feature>
<organism evidence="3 4">
    <name type="scientific">Prymnesium parvum</name>
    <name type="common">Toxic golden alga</name>
    <dbReference type="NCBI Taxonomy" id="97485"/>
    <lineage>
        <taxon>Eukaryota</taxon>
        <taxon>Haptista</taxon>
        <taxon>Haptophyta</taxon>
        <taxon>Prymnesiophyceae</taxon>
        <taxon>Prymnesiales</taxon>
        <taxon>Prymnesiaceae</taxon>
        <taxon>Prymnesium</taxon>
    </lineage>
</organism>
<dbReference type="AlphaFoldDB" id="A0AB34JM00"/>
<sequence length="523" mass="56682">MPAPPLSHAWEDRLAALAADCGPPAQPAPPHSAAPCVPRAPPPPPQLSRHYEARLSRARCATRLARIRSESALLGERAAPRVARAGLSTVEALDLDGEAGSLRPYPAHAKGAVPILFRHRSAAACLGSHAHTQRRESKSASSESESDMELNPDAASAGIDRYSLDCSGSLDEGLHTDRRSLHDGGSLDEGLHTDRRSLHDSGSLDEEPLDEELRTERYSPGEARRLGRLEAAARAARVARRRVWEGVSLPADEKIVMQYVKLQLEEREEHPAARRRAPPTRPWGGEASGCSSESEGSDADEPAGAARRREARVYAAFMAGGGDDLLAAQLLCAREQIDARLEGLRVARPKRLEPPPQREGEGLPLLRERELFAKLEAQQAELDALHAKLATLEHAAQLSSKADATPSSAPPCPPSPDDNLDAEARRGMSVEAAYEDMLRSLPPAARGSYRDFDLHSCGRVHQPGRSACWAWMNDSKAWMNDSTAWMVDSTLIPAGNVSAHLRGSRDKMRSCFGGLQSQWEGLS</sequence>
<feature type="region of interest" description="Disordered" evidence="2">
    <location>
        <begin position="127"/>
        <end position="152"/>
    </location>
</feature>
<feature type="compositionally biased region" description="Low complexity" evidence="2">
    <location>
        <begin position="282"/>
        <end position="294"/>
    </location>
</feature>
<feature type="region of interest" description="Disordered" evidence="2">
    <location>
        <begin position="18"/>
        <end position="48"/>
    </location>
</feature>
<keyword evidence="4" id="KW-1185">Reference proteome</keyword>
<name>A0AB34JM00_PRYPA</name>
<feature type="region of interest" description="Disordered" evidence="2">
    <location>
        <begin position="398"/>
        <end position="422"/>
    </location>
</feature>